<dbReference type="Pfam" id="PF02366">
    <property type="entry name" value="PMT"/>
    <property type="match status" value="1"/>
</dbReference>
<dbReference type="AlphaFoldDB" id="A0A5E8BB70"/>
<comment type="catalytic activity">
    <reaction evidence="13 14">
        <text>a di-trans,poly-cis-dolichyl beta-D-mannosyl phosphate + L-seryl-[protein] = 3-O-(alpha-D-mannosyl)-L-seryl-[protein] + a di-trans,poly-cis-dolichyl phosphate + H(+)</text>
        <dbReference type="Rhea" id="RHEA:17377"/>
        <dbReference type="Rhea" id="RHEA-COMP:9863"/>
        <dbReference type="Rhea" id="RHEA-COMP:13546"/>
        <dbReference type="Rhea" id="RHEA-COMP:19498"/>
        <dbReference type="Rhea" id="RHEA-COMP:19501"/>
        <dbReference type="ChEBI" id="CHEBI:15378"/>
        <dbReference type="ChEBI" id="CHEBI:29999"/>
        <dbReference type="ChEBI" id="CHEBI:57683"/>
        <dbReference type="ChEBI" id="CHEBI:58211"/>
        <dbReference type="ChEBI" id="CHEBI:137321"/>
        <dbReference type="EC" id="2.4.1.109"/>
    </reaction>
</comment>
<feature type="transmembrane region" description="Helical" evidence="14">
    <location>
        <begin position="262"/>
        <end position="295"/>
    </location>
</feature>
<keyword evidence="10 14" id="KW-1133">Transmembrane helix</keyword>
<dbReference type="SMART" id="SM00472">
    <property type="entry name" value="MIR"/>
    <property type="match status" value="3"/>
</dbReference>
<gene>
    <name evidence="17" type="ORF">SAPINGB_P001301</name>
</gene>
<dbReference type="GO" id="GO:0005789">
    <property type="term" value="C:endoplasmic reticulum membrane"/>
    <property type="evidence" value="ECO:0007669"/>
    <property type="project" value="UniProtKB-SubCell"/>
</dbReference>
<feature type="transmembrane region" description="Helical" evidence="14">
    <location>
        <begin position="635"/>
        <end position="656"/>
    </location>
</feature>
<feature type="transmembrane region" description="Helical" evidence="14">
    <location>
        <begin position="707"/>
        <end position="727"/>
    </location>
</feature>
<feature type="domain" description="MIR" evidence="16">
    <location>
        <begin position="368"/>
        <end position="422"/>
    </location>
</feature>
<name>A0A5E8BB70_9ASCO</name>
<dbReference type="GeneID" id="43580124"/>
<reference evidence="17 18" key="1">
    <citation type="submission" date="2019-09" db="EMBL/GenBank/DDBJ databases">
        <authorList>
            <person name="Brejova B."/>
        </authorList>
    </citation>
    <scope>NUCLEOTIDE SEQUENCE [LARGE SCALE GENOMIC DNA]</scope>
</reference>
<evidence type="ECO:0000256" key="13">
    <source>
        <dbReference type="ARBA" id="ARBA00045102"/>
    </source>
</evidence>
<keyword evidence="5 14" id="KW-0328">Glycosyltransferase</keyword>
<comment type="subcellular location">
    <subcellularLocation>
        <location evidence="1 14">Endoplasmic reticulum membrane</location>
        <topology evidence="1 14">Multi-pass membrane protein</topology>
    </subcellularLocation>
</comment>
<evidence type="ECO:0000256" key="2">
    <source>
        <dbReference type="ARBA" id="ARBA00004922"/>
    </source>
</evidence>
<evidence type="ECO:0000256" key="14">
    <source>
        <dbReference type="RuleBase" id="RU367007"/>
    </source>
</evidence>
<feature type="transmembrane region" description="Helical" evidence="14">
    <location>
        <begin position="315"/>
        <end position="334"/>
    </location>
</feature>
<evidence type="ECO:0000313" key="17">
    <source>
        <dbReference type="EMBL" id="VVT46614.1"/>
    </source>
</evidence>
<keyword evidence="8" id="KW-0677">Repeat</keyword>
<dbReference type="PANTHER" id="PTHR10050">
    <property type="entry name" value="DOLICHYL-PHOSPHATE-MANNOSE--PROTEIN MANNOSYLTRANSFERASE"/>
    <property type="match status" value="1"/>
</dbReference>
<dbReference type="SUPFAM" id="SSF82109">
    <property type="entry name" value="MIR domain"/>
    <property type="match status" value="1"/>
</dbReference>
<feature type="domain" description="MIR" evidence="16">
    <location>
        <begin position="498"/>
        <end position="556"/>
    </location>
</feature>
<dbReference type="InterPro" id="IPR027005">
    <property type="entry name" value="PMT-like"/>
</dbReference>
<accession>A0A5E8BB70</accession>
<dbReference type="EC" id="2.4.1.109" evidence="4 14"/>
<evidence type="ECO:0000313" key="18">
    <source>
        <dbReference type="Proteomes" id="UP000398389"/>
    </source>
</evidence>
<sequence length="778" mass="89615">MPSAVATGIEPKSLRNRAGHSAIPVATDPPQTPPTSDSEPSLSAGILKNEDDEDGEYDTLLVSKKKPATTTFGKAKSFFKSRSWEEDWYTLEAIFAPILFTGLALFTRLYQIGHSNIVTWDESHFGKFGSFYLKREFYFDLHPPLGKMLVGLSGYIAGYNGSFSFKNGLRYPEDMNFVAMRQFNAMFNVVCIPAIYFTAKKMGFSLPAVWFVTLALLCDTSYVALGKLILLDSMLVCFTFLSMLGLMSFHRCQRKPFTKQWFFWLIFTGFNLGCVVSVKMVGLFMIGVVGVYTVVDLFIKFGDTKMPIKTYLAHWIYRIFALIIIPFLIFTASFKVHFMILTNSGSGESNMSSLFQVHLNGTKIKSSPLDVAYGSEVTIRCQGRGAGLLHSHKSRYPKGSKQQQITTYFARDNNNKWRIEFPRWESVYNKNKTIRYVMDGETIRLNHPSSSKNLHSHNIKAHVTRDHYEVSAYGNNTHGDKKDNWVIEFVENIGDVNKSLVHPITTTFRLRHKEMNCYLAGGHNRYPKWGFTQGEVTCDKNAKKSDTHTWWNIEDHTNARLPIAKDRVYPKTKFFSDFIRLYTAMMRSNNGLVPDPDRYKAIESRAWEWPTLHVGLRLCAWTNSRIRFFLMSHPINTWLSTAGIFIFGITTFIYMIRWQRGYDDLNFAQIEKYAVAGIIPIIGYVFHYMPFVIMARVTYVHHYLPSFYFAILVLGFLVDHLTTTYFKNKYVKTFIYLVLYLETIGIFYHFAPICFGMEGDISKFKYLDWISTWKIGDK</sequence>
<evidence type="ECO:0000256" key="8">
    <source>
        <dbReference type="ARBA" id="ARBA00022737"/>
    </source>
</evidence>
<dbReference type="InterPro" id="IPR016093">
    <property type="entry name" value="MIR_motif"/>
</dbReference>
<dbReference type="InterPro" id="IPR003342">
    <property type="entry name" value="ArnT-like_N"/>
</dbReference>
<dbReference type="OrthoDB" id="292747at2759"/>
<evidence type="ECO:0000256" key="15">
    <source>
        <dbReference type="SAM" id="MobiDB-lite"/>
    </source>
</evidence>
<evidence type="ECO:0000256" key="5">
    <source>
        <dbReference type="ARBA" id="ARBA00022676"/>
    </source>
</evidence>
<evidence type="ECO:0000256" key="10">
    <source>
        <dbReference type="ARBA" id="ARBA00022989"/>
    </source>
</evidence>
<keyword evidence="18" id="KW-1185">Reference proteome</keyword>
<comment type="function">
    <text evidence="14">Transfers mannose from Dol-P-mannose to Ser or Thr residues on proteins.</text>
</comment>
<dbReference type="Gene3D" id="2.80.10.50">
    <property type="match status" value="1"/>
</dbReference>
<keyword evidence="7 14" id="KW-0812">Transmembrane</keyword>
<feature type="domain" description="MIR" evidence="16">
    <location>
        <begin position="434"/>
        <end position="490"/>
    </location>
</feature>
<evidence type="ECO:0000256" key="3">
    <source>
        <dbReference type="ARBA" id="ARBA00007222"/>
    </source>
</evidence>
<feature type="region of interest" description="Disordered" evidence="15">
    <location>
        <begin position="1"/>
        <end position="50"/>
    </location>
</feature>
<evidence type="ECO:0000256" key="7">
    <source>
        <dbReference type="ARBA" id="ARBA00022692"/>
    </source>
</evidence>
<feature type="transmembrane region" description="Helical" evidence="14">
    <location>
        <begin position="676"/>
        <end position="695"/>
    </location>
</feature>
<evidence type="ECO:0000256" key="4">
    <source>
        <dbReference type="ARBA" id="ARBA00012839"/>
    </source>
</evidence>
<evidence type="ECO:0000256" key="1">
    <source>
        <dbReference type="ARBA" id="ARBA00004477"/>
    </source>
</evidence>
<protein>
    <recommendedName>
        <fullName evidence="4 14">Dolichyl-phosphate-mannose--protein mannosyltransferase</fullName>
        <ecNumber evidence="4 14">2.4.1.109</ecNumber>
    </recommendedName>
</protein>
<dbReference type="GO" id="GO:0004169">
    <property type="term" value="F:dolichyl-phosphate-mannose-protein mannosyltransferase activity"/>
    <property type="evidence" value="ECO:0007669"/>
    <property type="project" value="UniProtKB-UniRule"/>
</dbReference>
<evidence type="ECO:0000256" key="9">
    <source>
        <dbReference type="ARBA" id="ARBA00022824"/>
    </source>
</evidence>
<dbReference type="Pfam" id="PF02815">
    <property type="entry name" value="MIR"/>
    <property type="match status" value="1"/>
</dbReference>
<dbReference type="FunFam" id="2.80.10.50:FF:000012">
    <property type="entry name" value="Protein O-mannosyl-transferase 1"/>
    <property type="match status" value="1"/>
</dbReference>
<evidence type="ECO:0000256" key="6">
    <source>
        <dbReference type="ARBA" id="ARBA00022679"/>
    </source>
</evidence>
<feature type="transmembrane region" description="Helical" evidence="14">
    <location>
        <begin position="733"/>
        <end position="755"/>
    </location>
</feature>
<dbReference type="PROSITE" id="PS50919">
    <property type="entry name" value="MIR"/>
    <property type="match status" value="3"/>
</dbReference>
<feature type="transmembrane region" description="Helical" evidence="14">
    <location>
        <begin position="204"/>
        <end position="223"/>
    </location>
</feature>
<keyword evidence="11 14" id="KW-0472">Membrane</keyword>
<comment type="pathway">
    <text evidence="2 14">Protein modification; protein glycosylation.</text>
</comment>
<proteinExistence type="inferred from homology"/>
<dbReference type="RefSeq" id="XP_031851915.1">
    <property type="nucleotide sequence ID" value="XM_031996024.1"/>
</dbReference>
<feature type="transmembrane region" description="Helical" evidence="14">
    <location>
        <begin position="229"/>
        <end position="250"/>
    </location>
</feature>
<keyword evidence="9 14" id="KW-0256">Endoplasmic reticulum</keyword>
<dbReference type="InterPro" id="IPR032421">
    <property type="entry name" value="PMT_4TMC"/>
</dbReference>
<evidence type="ECO:0000259" key="16">
    <source>
        <dbReference type="PROSITE" id="PS50919"/>
    </source>
</evidence>
<keyword evidence="6 14" id="KW-0808">Transferase</keyword>
<dbReference type="InterPro" id="IPR036300">
    <property type="entry name" value="MIR_dom_sf"/>
</dbReference>
<comment type="similarity">
    <text evidence="3 14">Belongs to the glycosyltransferase 39 family.</text>
</comment>
<feature type="transmembrane region" description="Helical" evidence="14">
    <location>
        <begin position="88"/>
        <end position="106"/>
    </location>
</feature>
<evidence type="ECO:0000256" key="11">
    <source>
        <dbReference type="ARBA" id="ARBA00023136"/>
    </source>
</evidence>
<dbReference type="UniPathway" id="UPA00378"/>
<dbReference type="PANTHER" id="PTHR10050:SF46">
    <property type="entry name" value="PROTEIN O-MANNOSYL-TRANSFERASE 2"/>
    <property type="match status" value="1"/>
</dbReference>
<organism evidence="17 18">
    <name type="scientific">Magnusiomyces paraingens</name>
    <dbReference type="NCBI Taxonomy" id="2606893"/>
    <lineage>
        <taxon>Eukaryota</taxon>
        <taxon>Fungi</taxon>
        <taxon>Dikarya</taxon>
        <taxon>Ascomycota</taxon>
        <taxon>Saccharomycotina</taxon>
        <taxon>Dipodascomycetes</taxon>
        <taxon>Dipodascales</taxon>
        <taxon>Dipodascaceae</taxon>
        <taxon>Magnusiomyces</taxon>
    </lineage>
</organism>
<evidence type="ECO:0000256" key="12">
    <source>
        <dbReference type="ARBA" id="ARBA00045085"/>
    </source>
</evidence>
<dbReference type="Pfam" id="PF16192">
    <property type="entry name" value="PMT_4TMC"/>
    <property type="match status" value="1"/>
</dbReference>
<dbReference type="EMBL" id="CABVLU010000001">
    <property type="protein sequence ID" value="VVT46614.1"/>
    <property type="molecule type" value="Genomic_DNA"/>
</dbReference>
<comment type="catalytic activity">
    <reaction evidence="12 14">
        <text>a di-trans,poly-cis-dolichyl beta-D-mannosyl phosphate + L-threonyl-[protein] = 3-O-(alpha-D-mannosyl)-L-threonyl-[protein] + a di-trans,poly-cis-dolichyl phosphate + H(+)</text>
        <dbReference type="Rhea" id="RHEA:53396"/>
        <dbReference type="Rhea" id="RHEA-COMP:11060"/>
        <dbReference type="Rhea" id="RHEA-COMP:13547"/>
        <dbReference type="Rhea" id="RHEA-COMP:19498"/>
        <dbReference type="Rhea" id="RHEA-COMP:19501"/>
        <dbReference type="ChEBI" id="CHEBI:15378"/>
        <dbReference type="ChEBI" id="CHEBI:30013"/>
        <dbReference type="ChEBI" id="CHEBI:57683"/>
        <dbReference type="ChEBI" id="CHEBI:58211"/>
        <dbReference type="ChEBI" id="CHEBI:137323"/>
        <dbReference type="EC" id="2.4.1.109"/>
    </reaction>
</comment>
<dbReference type="Proteomes" id="UP000398389">
    <property type="component" value="Unassembled WGS sequence"/>
</dbReference>